<evidence type="ECO:0000256" key="4">
    <source>
        <dbReference type="ARBA" id="ARBA00023163"/>
    </source>
</evidence>
<keyword evidence="5" id="KW-0539">Nucleus</keyword>
<evidence type="ECO:0000256" key="2">
    <source>
        <dbReference type="ARBA" id="ARBA00023015"/>
    </source>
</evidence>
<feature type="domain" description="BHLH" evidence="8">
    <location>
        <begin position="27"/>
        <end position="77"/>
    </location>
</feature>
<gene>
    <name evidence="9" type="ORF">SADUNF_Sadunf15G0119400</name>
</gene>
<keyword evidence="4" id="KW-0804">Transcription</keyword>
<protein>
    <recommendedName>
        <fullName evidence="8">BHLH domain-containing protein</fullName>
    </recommendedName>
</protein>
<dbReference type="AlphaFoldDB" id="A0A835JH16"/>
<sequence length="213" mass="23403">MSMGSEPDVTMEDVTGNRSFPAGKKGKVPRRKAEREKQKREQLNELFLDLASALELSQTNTGKASILCETTRLLKDLLTQIESLKKDNVALLSESRYVTVEKNELREENSVLENQIGKLQGELESRVAAQSTSVLNVPPPELQQPPNFPGDSFRLPAVDASAAAALQRTPAVFVVPICPDHVQGLPMSTSNVRKPHARYPTATDSWPSQLLGE</sequence>
<dbReference type="OrthoDB" id="1931098at2759"/>
<keyword evidence="2" id="KW-0805">Transcription regulation</keyword>
<dbReference type="GO" id="GO:0046983">
    <property type="term" value="F:protein dimerization activity"/>
    <property type="evidence" value="ECO:0007669"/>
    <property type="project" value="InterPro"/>
</dbReference>
<dbReference type="Pfam" id="PF23177">
    <property type="entry name" value="bHLH_IRO3"/>
    <property type="match status" value="1"/>
</dbReference>
<reference evidence="9 10" key="1">
    <citation type="submission" date="2020-10" db="EMBL/GenBank/DDBJ databases">
        <title>Plant Genome Project.</title>
        <authorList>
            <person name="Zhang R.-G."/>
        </authorList>
    </citation>
    <scope>NUCLEOTIDE SEQUENCE [LARGE SCALE GENOMIC DNA]</scope>
    <source>
        <strain evidence="9">FAFU-HL-1</strain>
        <tissue evidence="9">Leaf</tissue>
    </source>
</reference>
<dbReference type="PANTHER" id="PTHR47075:SF9">
    <property type="entry name" value="TRANSCRIPTION FACTOR BHLH47"/>
    <property type="match status" value="1"/>
</dbReference>
<comment type="caution">
    <text evidence="9">The sequence shown here is derived from an EMBL/GenBank/DDBJ whole genome shotgun (WGS) entry which is preliminary data.</text>
</comment>
<dbReference type="SUPFAM" id="SSF47459">
    <property type="entry name" value="HLH, helix-loop-helix DNA-binding domain"/>
    <property type="match status" value="1"/>
</dbReference>
<evidence type="ECO:0000313" key="10">
    <source>
        <dbReference type="Proteomes" id="UP000657918"/>
    </source>
</evidence>
<keyword evidence="10" id="KW-1185">Reference proteome</keyword>
<dbReference type="EMBL" id="JADGMS010000015">
    <property type="protein sequence ID" value="KAF9668349.1"/>
    <property type="molecule type" value="Genomic_DNA"/>
</dbReference>
<evidence type="ECO:0000259" key="8">
    <source>
        <dbReference type="PROSITE" id="PS50888"/>
    </source>
</evidence>
<evidence type="ECO:0000256" key="3">
    <source>
        <dbReference type="ARBA" id="ARBA00023125"/>
    </source>
</evidence>
<accession>A0A835JH16</accession>
<feature type="region of interest" description="Disordered" evidence="7">
    <location>
        <begin position="1"/>
        <end position="39"/>
    </location>
</feature>
<evidence type="ECO:0000256" key="7">
    <source>
        <dbReference type="SAM" id="MobiDB-lite"/>
    </source>
</evidence>
<dbReference type="Proteomes" id="UP000657918">
    <property type="component" value="Unassembled WGS sequence"/>
</dbReference>
<organism evidence="9 10">
    <name type="scientific">Salix dunnii</name>
    <dbReference type="NCBI Taxonomy" id="1413687"/>
    <lineage>
        <taxon>Eukaryota</taxon>
        <taxon>Viridiplantae</taxon>
        <taxon>Streptophyta</taxon>
        <taxon>Embryophyta</taxon>
        <taxon>Tracheophyta</taxon>
        <taxon>Spermatophyta</taxon>
        <taxon>Magnoliopsida</taxon>
        <taxon>eudicotyledons</taxon>
        <taxon>Gunneridae</taxon>
        <taxon>Pentapetalae</taxon>
        <taxon>rosids</taxon>
        <taxon>fabids</taxon>
        <taxon>Malpighiales</taxon>
        <taxon>Salicaceae</taxon>
        <taxon>Saliceae</taxon>
        <taxon>Salix</taxon>
    </lineage>
</organism>
<evidence type="ECO:0000256" key="1">
    <source>
        <dbReference type="ARBA" id="ARBA00004123"/>
    </source>
</evidence>
<keyword evidence="6" id="KW-0175">Coiled coil</keyword>
<dbReference type="PROSITE" id="PS50888">
    <property type="entry name" value="BHLH"/>
    <property type="match status" value="1"/>
</dbReference>
<dbReference type="Gene3D" id="4.10.280.10">
    <property type="entry name" value="Helix-loop-helix DNA-binding domain"/>
    <property type="match status" value="1"/>
</dbReference>
<feature type="compositionally biased region" description="Polar residues" evidence="7">
    <location>
        <begin position="202"/>
        <end position="213"/>
    </location>
</feature>
<keyword evidence="3" id="KW-0238">DNA-binding</keyword>
<proteinExistence type="predicted"/>
<dbReference type="PANTHER" id="PTHR47075">
    <property type="entry name" value="TRANSCRIPTION FACTOR BHLH47"/>
    <property type="match status" value="1"/>
</dbReference>
<dbReference type="GO" id="GO:0005634">
    <property type="term" value="C:nucleus"/>
    <property type="evidence" value="ECO:0007669"/>
    <property type="project" value="UniProtKB-SubCell"/>
</dbReference>
<name>A0A835JH16_9ROSI</name>
<comment type="subcellular location">
    <subcellularLocation>
        <location evidence="1">Nucleus</location>
    </subcellularLocation>
</comment>
<evidence type="ECO:0000256" key="6">
    <source>
        <dbReference type="SAM" id="Coils"/>
    </source>
</evidence>
<evidence type="ECO:0000256" key="5">
    <source>
        <dbReference type="ARBA" id="ARBA00023242"/>
    </source>
</evidence>
<dbReference type="InterPro" id="IPR011598">
    <property type="entry name" value="bHLH_dom"/>
</dbReference>
<dbReference type="InterPro" id="IPR036638">
    <property type="entry name" value="HLH_DNA-bd_sf"/>
</dbReference>
<evidence type="ECO:0000313" key="9">
    <source>
        <dbReference type="EMBL" id="KAF9668349.1"/>
    </source>
</evidence>
<feature type="coiled-coil region" evidence="6">
    <location>
        <begin position="74"/>
        <end position="122"/>
    </location>
</feature>
<dbReference type="InterPro" id="IPR057075">
    <property type="entry name" value="bHLH_IRO3"/>
</dbReference>
<feature type="region of interest" description="Disordered" evidence="7">
    <location>
        <begin position="187"/>
        <end position="213"/>
    </location>
</feature>
<dbReference type="GO" id="GO:0003677">
    <property type="term" value="F:DNA binding"/>
    <property type="evidence" value="ECO:0007669"/>
    <property type="project" value="UniProtKB-KW"/>
</dbReference>